<feature type="transmembrane region" description="Helical" evidence="1">
    <location>
        <begin position="133"/>
        <end position="154"/>
    </location>
</feature>
<evidence type="ECO:0000313" key="2">
    <source>
        <dbReference type="EMBL" id="QQM30596.1"/>
    </source>
</evidence>
<dbReference type="EMBL" id="CP066786">
    <property type="protein sequence ID" value="QQM30596.1"/>
    <property type="molecule type" value="Genomic_DNA"/>
</dbReference>
<protein>
    <submittedName>
        <fullName evidence="2">Uncharacterized protein</fullName>
    </submittedName>
</protein>
<evidence type="ECO:0000256" key="1">
    <source>
        <dbReference type="SAM" id="Phobius"/>
    </source>
</evidence>
<name>A0A7T7HK10_9HYPH</name>
<keyword evidence="1" id="KW-0812">Transmembrane</keyword>
<keyword evidence="1" id="KW-0472">Membrane</keyword>
<dbReference type="Proteomes" id="UP000596083">
    <property type="component" value="Chromosome"/>
</dbReference>
<accession>A0A7T7HK10</accession>
<dbReference type="AlphaFoldDB" id="A0A7T7HK10"/>
<dbReference type="RefSeq" id="WP_200336112.1">
    <property type="nucleotide sequence ID" value="NZ_CP066786.1"/>
</dbReference>
<dbReference type="KEGG" id="mlut:JET14_20520"/>
<keyword evidence="1" id="KW-1133">Transmembrane helix</keyword>
<evidence type="ECO:0000313" key="3">
    <source>
        <dbReference type="Proteomes" id="UP000596083"/>
    </source>
</evidence>
<sequence length="169" mass="18866">MTSASGVSAKDYNEVFESYVIELDETDVDLVGLLAYALYKRQKREWIIGYRARHNNERPDDKALATITENYLTSDMRRTLRDRAEDLLSNYAQVYVDASEQQIREIALSGETLRQAQAIEAAITRKSSFWSQVWTGIVASFISAGIIALVLIAAKVSGSPVLDALFPAQ</sequence>
<organism evidence="2 3">
    <name type="scientific">Martelella lutilitoris</name>
    <dbReference type="NCBI Taxonomy" id="2583532"/>
    <lineage>
        <taxon>Bacteria</taxon>
        <taxon>Pseudomonadati</taxon>
        <taxon>Pseudomonadota</taxon>
        <taxon>Alphaproteobacteria</taxon>
        <taxon>Hyphomicrobiales</taxon>
        <taxon>Aurantimonadaceae</taxon>
        <taxon>Martelella</taxon>
    </lineage>
</organism>
<gene>
    <name evidence="2" type="ORF">JET14_20520</name>
</gene>
<proteinExistence type="predicted"/>
<reference evidence="2 3" key="1">
    <citation type="submission" date="2020-12" db="EMBL/GenBank/DDBJ databases">
        <authorList>
            <person name="Zheng R.K."/>
            <person name="Sun C.M."/>
        </authorList>
    </citation>
    <scope>NUCLEOTIDE SEQUENCE [LARGE SCALE GENOMIC DNA]</scope>
    <source>
        <strain evidence="2 3">ZRK001</strain>
    </source>
</reference>